<dbReference type="Proteomes" id="UP001060085">
    <property type="component" value="Linkage Group LG04"/>
</dbReference>
<sequence>MFVTHLPRLQSHHFPIFFNSPLCKFFVFKSPKHQLLVSSALLSEPFSTALSSKPSQINPPVLQESRKTPENNEPQIQLSIEKLFVPPDTDVSSLKTPLSTRVLKGSNIILSKYATDSQVENAEFVKSSVKTEDCPSGGFPEFALVGRSNVGKSSLLNSIVRRKKLALTSKKPGKTQCINHFIINNSWYLVDLPGYGYAAAPQELRTDWDKFTKDYFLNRPNLVSVFLLIDASIPAKKIDLEYASWLGQHQIPMTLIFTKCDKRKKKKNGGKRPEENIEDFQELISDFFQTTPPWIMSSSITNQGRDEILLHMSQLRNYWLKH</sequence>
<proteinExistence type="predicted"/>
<gene>
    <name evidence="1" type="ORF">M9H77_19193</name>
</gene>
<keyword evidence="2" id="KW-1185">Reference proteome</keyword>
<reference evidence="2" key="1">
    <citation type="journal article" date="2023" name="Nat. Plants">
        <title>Single-cell RNA sequencing provides a high-resolution roadmap for understanding the multicellular compartmentation of specialized metabolism.</title>
        <authorList>
            <person name="Sun S."/>
            <person name="Shen X."/>
            <person name="Li Y."/>
            <person name="Li Y."/>
            <person name="Wang S."/>
            <person name="Li R."/>
            <person name="Zhang H."/>
            <person name="Shen G."/>
            <person name="Guo B."/>
            <person name="Wei J."/>
            <person name="Xu J."/>
            <person name="St-Pierre B."/>
            <person name="Chen S."/>
            <person name="Sun C."/>
        </authorList>
    </citation>
    <scope>NUCLEOTIDE SEQUENCE [LARGE SCALE GENOMIC DNA]</scope>
</reference>
<protein>
    <submittedName>
        <fullName evidence="1">Uncharacterized protein</fullName>
    </submittedName>
</protein>
<accession>A0ACC0B9P8</accession>
<comment type="caution">
    <text evidence="1">The sequence shown here is derived from an EMBL/GenBank/DDBJ whole genome shotgun (WGS) entry which is preliminary data.</text>
</comment>
<organism evidence="1 2">
    <name type="scientific">Catharanthus roseus</name>
    <name type="common">Madagascar periwinkle</name>
    <name type="synonym">Vinca rosea</name>
    <dbReference type="NCBI Taxonomy" id="4058"/>
    <lineage>
        <taxon>Eukaryota</taxon>
        <taxon>Viridiplantae</taxon>
        <taxon>Streptophyta</taxon>
        <taxon>Embryophyta</taxon>
        <taxon>Tracheophyta</taxon>
        <taxon>Spermatophyta</taxon>
        <taxon>Magnoliopsida</taxon>
        <taxon>eudicotyledons</taxon>
        <taxon>Gunneridae</taxon>
        <taxon>Pentapetalae</taxon>
        <taxon>asterids</taxon>
        <taxon>lamiids</taxon>
        <taxon>Gentianales</taxon>
        <taxon>Apocynaceae</taxon>
        <taxon>Rauvolfioideae</taxon>
        <taxon>Vinceae</taxon>
        <taxon>Catharanthinae</taxon>
        <taxon>Catharanthus</taxon>
    </lineage>
</organism>
<evidence type="ECO:0000313" key="2">
    <source>
        <dbReference type="Proteomes" id="UP001060085"/>
    </source>
</evidence>
<name>A0ACC0B9P8_CATRO</name>
<evidence type="ECO:0000313" key="1">
    <source>
        <dbReference type="EMBL" id="KAI5669340.1"/>
    </source>
</evidence>
<dbReference type="EMBL" id="CM044704">
    <property type="protein sequence ID" value="KAI5669340.1"/>
    <property type="molecule type" value="Genomic_DNA"/>
</dbReference>